<accession>A0AAE0YLG7</accession>
<evidence type="ECO:0000313" key="3">
    <source>
        <dbReference type="Proteomes" id="UP001283361"/>
    </source>
</evidence>
<sequence>METMYYTEVLEALPVSSANIRDNVLTRDYRAADRWAHGTITARNGPLSYSIQTSPGIVWRRHADQIVHTQPGATDPDHTQPGATDPDLILPISLPKDTTRSQSAEPNPVTVPPPAPTVASTSASPSNLGTQPRRSGRITKPPVKLNLKIGSWRTQGQNNPLLRRGSGAVYPVLSVLE</sequence>
<evidence type="ECO:0000256" key="1">
    <source>
        <dbReference type="SAM" id="MobiDB-lite"/>
    </source>
</evidence>
<dbReference type="Proteomes" id="UP001283361">
    <property type="component" value="Unassembled WGS sequence"/>
</dbReference>
<dbReference type="AlphaFoldDB" id="A0AAE0YLG7"/>
<name>A0AAE0YLG7_9GAST</name>
<feature type="region of interest" description="Disordered" evidence="1">
    <location>
        <begin position="69"/>
        <end position="140"/>
    </location>
</feature>
<feature type="compositionally biased region" description="Low complexity" evidence="1">
    <location>
        <begin position="117"/>
        <end position="126"/>
    </location>
</feature>
<keyword evidence="3" id="KW-1185">Reference proteome</keyword>
<gene>
    <name evidence="2" type="ORF">RRG08_039452</name>
</gene>
<organism evidence="2 3">
    <name type="scientific">Elysia crispata</name>
    <name type="common">lettuce slug</name>
    <dbReference type="NCBI Taxonomy" id="231223"/>
    <lineage>
        <taxon>Eukaryota</taxon>
        <taxon>Metazoa</taxon>
        <taxon>Spiralia</taxon>
        <taxon>Lophotrochozoa</taxon>
        <taxon>Mollusca</taxon>
        <taxon>Gastropoda</taxon>
        <taxon>Heterobranchia</taxon>
        <taxon>Euthyneura</taxon>
        <taxon>Panpulmonata</taxon>
        <taxon>Sacoglossa</taxon>
        <taxon>Placobranchoidea</taxon>
        <taxon>Plakobranchidae</taxon>
        <taxon>Elysia</taxon>
    </lineage>
</organism>
<comment type="caution">
    <text evidence="2">The sequence shown here is derived from an EMBL/GenBank/DDBJ whole genome shotgun (WGS) entry which is preliminary data.</text>
</comment>
<proteinExistence type="predicted"/>
<protein>
    <submittedName>
        <fullName evidence="2">Uncharacterized protein</fullName>
    </submittedName>
</protein>
<dbReference type="EMBL" id="JAWDGP010006036">
    <property type="protein sequence ID" value="KAK3748198.1"/>
    <property type="molecule type" value="Genomic_DNA"/>
</dbReference>
<evidence type="ECO:0000313" key="2">
    <source>
        <dbReference type="EMBL" id="KAK3748198.1"/>
    </source>
</evidence>
<reference evidence="2" key="1">
    <citation type="journal article" date="2023" name="G3 (Bethesda)">
        <title>A reference genome for the long-term kleptoplast-retaining sea slug Elysia crispata morphotype clarki.</title>
        <authorList>
            <person name="Eastman K.E."/>
            <person name="Pendleton A.L."/>
            <person name="Shaikh M.A."/>
            <person name="Suttiyut T."/>
            <person name="Ogas R."/>
            <person name="Tomko P."/>
            <person name="Gavelis G."/>
            <person name="Widhalm J.R."/>
            <person name="Wisecaver J.H."/>
        </authorList>
    </citation>
    <scope>NUCLEOTIDE SEQUENCE</scope>
    <source>
        <strain evidence="2">ECLA1</strain>
    </source>
</reference>